<keyword evidence="8 14" id="KW-0902">Two-component regulatory system</keyword>
<keyword evidence="4 14" id="KW-0678">Repressor</keyword>
<evidence type="ECO:0000256" key="10">
    <source>
        <dbReference type="ARBA" id="ARBA00023125"/>
    </source>
</evidence>
<evidence type="ECO:0000256" key="6">
    <source>
        <dbReference type="ARBA" id="ARBA00022837"/>
    </source>
</evidence>
<keyword evidence="14 15" id="KW-0479">Metal-binding</keyword>
<dbReference type="GO" id="GO:0042173">
    <property type="term" value="P:regulation of sporulation resulting in formation of a cellular spore"/>
    <property type="evidence" value="ECO:0007669"/>
    <property type="project" value="InterPro"/>
</dbReference>
<keyword evidence="12 14" id="KW-0804">Transcription</keyword>
<dbReference type="InterPro" id="IPR050595">
    <property type="entry name" value="Bact_response_regulator"/>
</dbReference>
<accession>A0A9D1NS24</accession>
<dbReference type="EMBL" id="DVOL01000108">
    <property type="protein sequence ID" value="HIV11498.1"/>
    <property type="molecule type" value="Genomic_DNA"/>
</dbReference>
<organism evidence="18 19">
    <name type="scientific">Candidatus Faeciplasma avium</name>
    <dbReference type="NCBI Taxonomy" id="2840798"/>
    <lineage>
        <taxon>Bacteria</taxon>
        <taxon>Bacillati</taxon>
        <taxon>Bacillota</taxon>
        <taxon>Clostridia</taxon>
        <taxon>Eubacteriales</taxon>
        <taxon>Oscillospiraceae</taxon>
        <taxon>Oscillospiraceae incertae sedis</taxon>
        <taxon>Candidatus Faeciplasma</taxon>
    </lineage>
</organism>
<protein>
    <recommendedName>
        <fullName evidence="2 14">Stage 0 sporulation protein A homolog</fullName>
    </recommendedName>
</protein>
<dbReference type="Proteomes" id="UP000823960">
    <property type="component" value="Unassembled WGS sequence"/>
</dbReference>
<dbReference type="Pfam" id="PF08769">
    <property type="entry name" value="Spo0A_C"/>
    <property type="match status" value="1"/>
</dbReference>
<comment type="caution">
    <text evidence="18">The sequence shown here is derived from an EMBL/GenBank/DDBJ whole genome shotgun (WGS) entry which is preliminary data.</text>
</comment>
<comment type="subcellular location">
    <subcellularLocation>
        <location evidence="1 14">Cytoplasm</location>
    </subcellularLocation>
</comment>
<evidence type="ECO:0000256" key="8">
    <source>
        <dbReference type="ARBA" id="ARBA00023012"/>
    </source>
</evidence>
<evidence type="ECO:0000256" key="13">
    <source>
        <dbReference type="ARBA" id="ARBA00024867"/>
    </source>
</evidence>
<dbReference type="InterPro" id="IPR014879">
    <property type="entry name" value="Spo0A_C"/>
</dbReference>
<comment type="function">
    <text evidence="13 14">May play the central regulatory role in sporulation. It may be an element of the effector pathway responsible for the activation of sporulation genes in response to nutritional stress. Spo0A may act in concert with spo0H (a sigma factor) to control the expression of some genes that are critical to the sporulation process.</text>
</comment>
<dbReference type="GO" id="GO:0030435">
    <property type="term" value="P:sporulation resulting in formation of a cellular spore"/>
    <property type="evidence" value="ECO:0007669"/>
    <property type="project" value="UniProtKB-UniRule"/>
</dbReference>
<comment type="caution">
    <text evidence="16">Lacks conserved residue(s) required for the propagation of feature annotation.</text>
</comment>
<keyword evidence="11 14" id="KW-0010">Activator</keyword>
<dbReference type="SMART" id="SM00448">
    <property type="entry name" value="REC"/>
    <property type="match status" value="1"/>
</dbReference>
<dbReference type="PROSITE" id="PS50110">
    <property type="entry name" value="RESPONSE_REGULATORY"/>
    <property type="match status" value="1"/>
</dbReference>
<dbReference type="InterPro" id="IPR011006">
    <property type="entry name" value="CheY-like_superfamily"/>
</dbReference>
<dbReference type="InterPro" id="IPR036388">
    <property type="entry name" value="WH-like_DNA-bd_sf"/>
</dbReference>
<gene>
    <name evidence="18" type="primary">spo0A</name>
    <name evidence="18" type="ORF">IAD28_07415</name>
</gene>
<dbReference type="Pfam" id="PF00072">
    <property type="entry name" value="Response_reg"/>
    <property type="match status" value="1"/>
</dbReference>
<evidence type="ECO:0000313" key="19">
    <source>
        <dbReference type="Proteomes" id="UP000823960"/>
    </source>
</evidence>
<dbReference type="NCBIfam" id="TIGR02875">
    <property type="entry name" value="spore_0_A"/>
    <property type="match status" value="1"/>
</dbReference>
<dbReference type="InterPro" id="IPR012052">
    <property type="entry name" value="Spore_0_A"/>
</dbReference>
<evidence type="ECO:0000256" key="1">
    <source>
        <dbReference type="ARBA" id="ARBA00004496"/>
    </source>
</evidence>
<evidence type="ECO:0000256" key="4">
    <source>
        <dbReference type="ARBA" id="ARBA00022491"/>
    </source>
</evidence>
<dbReference type="GO" id="GO:0003700">
    <property type="term" value="F:DNA-binding transcription factor activity"/>
    <property type="evidence" value="ECO:0007669"/>
    <property type="project" value="InterPro"/>
</dbReference>
<dbReference type="GO" id="GO:0051606">
    <property type="term" value="P:detection of stimulus"/>
    <property type="evidence" value="ECO:0007669"/>
    <property type="project" value="UniProtKB-UniRule"/>
</dbReference>
<dbReference type="AlphaFoldDB" id="A0A9D1NS24"/>
<evidence type="ECO:0000313" key="18">
    <source>
        <dbReference type="EMBL" id="HIV11498.1"/>
    </source>
</evidence>
<keyword evidence="5" id="KW-0597">Phosphoprotein</keyword>
<evidence type="ECO:0000256" key="15">
    <source>
        <dbReference type="PIRSR" id="PIRSR002937-1"/>
    </source>
</evidence>
<evidence type="ECO:0000256" key="3">
    <source>
        <dbReference type="ARBA" id="ARBA00022490"/>
    </source>
</evidence>
<dbReference type="InterPro" id="IPR016032">
    <property type="entry name" value="Sig_transdc_resp-reg_C-effctor"/>
</dbReference>
<evidence type="ECO:0000259" key="17">
    <source>
        <dbReference type="PROSITE" id="PS50110"/>
    </source>
</evidence>
<evidence type="ECO:0000256" key="5">
    <source>
        <dbReference type="ARBA" id="ARBA00022553"/>
    </source>
</evidence>
<reference evidence="18" key="1">
    <citation type="submission" date="2020-10" db="EMBL/GenBank/DDBJ databases">
        <authorList>
            <person name="Gilroy R."/>
        </authorList>
    </citation>
    <scope>NUCLEOTIDE SEQUENCE</scope>
    <source>
        <strain evidence="18">1370</strain>
    </source>
</reference>
<sequence>MSKKLKVLIGDNTKEFGLRCAAELRAAGFFCLVRPKEGPAVYEGCMQESPDVVVAELWMPGMDAIELMRRLSKSQSRRPVFIITAPCENEFALRQVMQEGAAYYLVRPFEPRLLKERISQLLGFDIGSGSRGTSVTGEVPDIELVVTEMIHRLGVPAHIKGYHYLRRAIIHSVSDPDMLERVTKLMYPTVAKEFSTTPSRVERAIRHAIEIAWDRGDVETLNSFFGYTVNTGKGKPTNSEFIALIVDRIRLKYSLGRGSSSHEELAVPSAGKGV</sequence>
<keyword evidence="6 14" id="KW-0106">Calcium</keyword>
<evidence type="ECO:0000256" key="7">
    <source>
        <dbReference type="ARBA" id="ARBA00022969"/>
    </source>
</evidence>
<feature type="binding site" evidence="15">
    <location>
        <position position="11"/>
    </location>
    <ligand>
        <name>Ca(2+)</name>
        <dbReference type="ChEBI" id="CHEBI:29108"/>
    </ligand>
</feature>
<evidence type="ECO:0000256" key="16">
    <source>
        <dbReference type="PROSITE-ProRule" id="PRU00169"/>
    </source>
</evidence>
<evidence type="ECO:0000256" key="14">
    <source>
        <dbReference type="PIRNR" id="PIRNR002937"/>
    </source>
</evidence>
<dbReference type="GO" id="GO:0003677">
    <property type="term" value="F:DNA binding"/>
    <property type="evidence" value="ECO:0007669"/>
    <property type="project" value="UniProtKB-KW"/>
</dbReference>
<dbReference type="InterPro" id="IPR001789">
    <property type="entry name" value="Sig_transdc_resp-reg_receiver"/>
</dbReference>
<dbReference type="GO" id="GO:0005737">
    <property type="term" value="C:cytoplasm"/>
    <property type="evidence" value="ECO:0007669"/>
    <property type="project" value="UniProtKB-SubCell"/>
</dbReference>
<dbReference type="PIRSF" id="PIRSF002937">
    <property type="entry name" value="Res_reg_Spo0A"/>
    <property type="match status" value="1"/>
</dbReference>
<dbReference type="PANTHER" id="PTHR44591:SF3">
    <property type="entry name" value="RESPONSE REGULATORY DOMAIN-CONTAINING PROTEIN"/>
    <property type="match status" value="1"/>
</dbReference>
<dbReference type="SUPFAM" id="SSF52172">
    <property type="entry name" value="CheY-like"/>
    <property type="match status" value="1"/>
</dbReference>
<dbReference type="Gene3D" id="1.10.10.10">
    <property type="entry name" value="Winged helix-like DNA-binding domain superfamily/Winged helix DNA-binding domain"/>
    <property type="match status" value="1"/>
</dbReference>
<evidence type="ECO:0000256" key="9">
    <source>
        <dbReference type="ARBA" id="ARBA00023015"/>
    </source>
</evidence>
<reference evidence="18" key="2">
    <citation type="journal article" date="2021" name="PeerJ">
        <title>Extensive microbial diversity within the chicken gut microbiome revealed by metagenomics and culture.</title>
        <authorList>
            <person name="Gilroy R."/>
            <person name="Ravi A."/>
            <person name="Getino M."/>
            <person name="Pursley I."/>
            <person name="Horton D.L."/>
            <person name="Alikhan N.F."/>
            <person name="Baker D."/>
            <person name="Gharbi K."/>
            <person name="Hall N."/>
            <person name="Watson M."/>
            <person name="Adriaenssens E.M."/>
            <person name="Foster-Nyarko E."/>
            <person name="Jarju S."/>
            <person name="Secka A."/>
            <person name="Antonio M."/>
            <person name="Oren A."/>
            <person name="Chaudhuri R.R."/>
            <person name="La Ragione R."/>
            <person name="Hildebrand F."/>
            <person name="Pallen M.J."/>
        </authorList>
    </citation>
    <scope>NUCLEOTIDE SEQUENCE</scope>
    <source>
        <strain evidence="18">1370</strain>
    </source>
</reference>
<keyword evidence="3 14" id="KW-0963">Cytoplasm</keyword>
<evidence type="ECO:0000256" key="2">
    <source>
        <dbReference type="ARBA" id="ARBA00018672"/>
    </source>
</evidence>
<dbReference type="Gene3D" id="3.40.50.2300">
    <property type="match status" value="1"/>
</dbReference>
<proteinExistence type="predicted"/>
<dbReference type="GO" id="GO:0000160">
    <property type="term" value="P:phosphorelay signal transduction system"/>
    <property type="evidence" value="ECO:0007669"/>
    <property type="project" value="UniProtKB-UniRule"/>
</dbReference>
<keyword evidence="9 14" id="KW-0805">Transcription regulation</keyword>
<comment type="cofactor">
    <cofactor evidence="14 15">
        <name>Ca(2+)</name>
        <dbReference type="ChEBI" id="CHEBI:29108"/>
    </cofactor>
    <text evidence="14 15">Binds 1 Ca(2+) ion per subunit.</text>
</comment>
<evidence type="ECO:0000256" key="11">
    <source>
        <dbReference type="ARBA" id="ARBA00023159"/>
    </source>
</evidence>
<evidence type="ECO:0000256" key="12">
    <source>
        <dbReference type="ARBA" id="ARBA00023163"/>
    </source>
</evidence>
<dbReference type="GO" id="GO:0005509">
    <property type="term" value="F:calcium ion binding"/>
    <property type="evidence" value="ECO:0007669"/>
    <property type="project" value="UniProtKB-UniRule"/>
</dbReference>
<name>A0A9D1NS24_9FIRM</name>
<keyword evidence="7 14" id="KW-0749">Sporulation</keyword>
<feature type="domain" description="Response regulatory" evidence="17">
    <location>
        <begin position="6"/>
        <end position="122"/>
    </location>
</feature>
<keyword evidence="10 14" id="KW-0238">DNA-binding</keyword>
<dbReference type="PANTHER" id="PTHR44591">
    <property type="entry name" value="STRESS RESPONSE REGULATOR PROTEIN 1"/>
    <property type="match status" value="1"/>
</dbReference>
<dbReference type="SUPFAM" id="SSF46894">
    <property type="entry name" value="C-terminal effector domain of the bipartite response regulators"/>
    <property type="match status" value="1"/>
</dbReference>
<dbReference type="CDD" id="cd00156">
    <property type="entry name" value="REC"/>
    <property type="match status" value="1"/>
</dbReference>